<name>A0A511DBK7_9PSEU</name>
<reference evidence="2 3" key="1">
    <citation type="submission" date="2019-07" db="EMBL/GenBank/DDBJ databases">
        <title>Whole genome shotgun sequence of Pseudonocardia sulfidoxydans NBRC 16205.</title>
        <authorList>
            <person name="Hosoyama A."/>
            <person name="Uohara A."/>
            <person name="Ohji S."/>
            <person name="Ichikawa N."/>
        </authorList>
    </citation>
    <scope>NUCLEOTIDE SEQUENCE [LARGE SCALE GENOMIC DNA]</scope>
    <source>
        <strain evidence="2 3">NBRC 16205</strain>
    </source>
</reference>
<evidence type="ECO:0000256" key="1">
    <source>
        <dbReference type="SAM" id="MobiDB-lite"/>
    </source>
</evidence>
<dbReference type="AlphaFoldDB" id="A0A511DBK7"/>
<protein>
    <recommendedName>
        <fullName evidence="4">DUF3027 domain-containing protein</fullName>
    </recommendedName>
</protein>
<comment type="caution">
    <text evidence="2">The sequence shown here is derived from an EMBL/GenBank/DDBJ whole genome shotgun (WGS) entry which is preliminary data.</text>
</comment>
<dbReference type="RefSeq" id="WP_147103067.1">
    <property type="nucleotide sequence ID" value="NZ_BJVJ01000006.1"/>
</dbReference>
<feature type="compositionally biased region" description="Acidic residues" evidence="1">
    <location>
        <begin position="277"/>
        <end position="287"/>
    </location>
</feature>
<evidence type="ECO:0000313" key="3">
    <source>
        <dbReference type="Proteomes" id="UP000321685"/>
    </source>
</evidence>
<organism evidence="2 3">
    <name type="scientific">Pseudonocardia sulfidoxydans NBRC 16205</name>
    <dbReference type="NCBI Taxonomy" id="1223511"/>
    <lineage>
        <taxon>Bacteria</taxon>
        <taxon>Bacillati</taxon>
        <taxon>Actinomycetota</taxon>
        <taxon>Actinomycetes</taxon>
        <taxon>Pseudonocardiales</taxon>
        <taxon>Pseudonocardiaceae</taxon>
        <taxon>Pseudonocardia</taxon>
    </lineage>
</organism>
<gene>
    <name evidence="2" type="ORF">PSU4_11350</name>
</gene>
<feature type="compositionally biased region" description="Basic and acidic residues" evidence="1">
    <location>
        <begin position="1"/>
        <end position="17"/>
    </location>
</feature>
<evidence type="ECO:0000313" key="2">
    <source>
        <dbReference type="EMBL" id="GEL22181.1"/>
    </source>
</evidence>
<dbReference type="Pfam" id="PF11228">
    <property type="entry name" value="DUF3027"/>
    <property type="match status" value="1"/>
</dbReference>
<feature type="region of interest" description="Disordered" evidence="1">
    <location>
        <begin position="268"/>
        <end position="298"/>
    </location>
</feature>
<dbReference type="OrthoDB" id="3210158at2"/>
<dbReference type="InterPro" id="IPR021391">
    <property type="entry name" value="DUF3027"/>
</dbReference>
<evidence type="ECO:0008006" key="4">
    <source>
        <dbReference type="Google" id="ProtNLM"/>
    </source>
</evidence>
<keyword evidence="3" id="KW-1185">Reference proteome</keyword>
<feature type="region of interest" description="Disordered" evidence="1">
    <location>
        <begin position="1"/>
        <end position="21"/>
    </location>
</feature>
<dbReference type="Proteomes" id="UP000321685">
    <property type="component" value="Unassembled WGS sequence"/>
</dbReference>
<sequence length="298" mass="30250">MSDEPTHDEGAAVREAQRPPADAIDLARAAAVEEAATDAGPDEAAAAVGEHLGGAAEDEAYTHFFAATRPGYRGWRWAVTLGCAGEGEPATVSEVVMLPGHDALVAPTWVPWHERVRPGDLGVGDLLPSPPGDERLVPGYVASDDPAVEEVAVEIGLGRTRVLSRFGRTEAATRWQEGPHGPAAAMARSAPGVCGTCGFFMPLAGSLRGGFGVCANEFAPGDGAVVAVGYGCGAHSDVAVEQGSPVQVAALVYDDGVDLETVPQAATSEVAASAADDAADDTADDTAVESAEPAPADS</sequence>
<proteinExistence type="predicted"/>
<dbReference type="EMBL" id="BJVJ01000006">
    <property type="protein sequence ID" value="GEL22181.1"/>
    <property type="molecule type" value="Genomic_DNA"/>
</dbReference>
<accession>A0A511DBK7</accession>